<accession>A0A673AG78</accession>
<protein>
    <recommendedName>
        <fullName evidence="5">Ig-like domain-containing protein</fullName>
    </recommendedName>
</protein>
<reference evidence="6" key="1">
    <citation type="submission" date="2019-06" db="EMBL/GenBank/DDBJ databases">
        <authorList>
            <consortium name="Wellcome Sanger Institute Data Sharing"/>
        </authorList>
    </citation>
    <scope>NUCLEOTIDE SEQUENCE [LARGE SCALE GENOMIC DNA]</scope>
</reference>
<proteinExistence type="predicted"/>
<keyword evidence="2" id="KW-1015">Disulfide bond</keyword>
<dbReference type="InterPro" id="IPR007110">
    <property type="entry name" value="Ig-like_dom"/>
</dbReference>
<dbReference type="InterPro" id="IPR036179">
    <property type="entry name" value="Ig-like_dom_sf"/>
</dbReference>
<keyword evidence="3" id="KW-0393">Immunoglobulin domain</keyword>
<dbReference type="PANTHER" id="PTHR11738:SF186">
    <property type="entry name" value="OSTEOCLAST-ASSOCIATED IMMUNOGLOBULIN-LIKE RECEPTOR"/>
    <property type="match status" value="1"/>
</dbReference>
<dbReference type="Ensembl" id="ENSSORT00005029095.1">
    <property type="protein sequence ID" value="ENSSORP00005028286.1"/>
    <property type="gene ID" value="ENSSORG00005013535.1"/>
</dbReference>
<dbReference type="AlphaFoldDB" id="A0A673AG78"/>
<evidence type="ECO:0000256" key="2">
    <source>
        <dbReference type="ARBA" id="ARBA00023157"/>
    </source>
</evidence>
<dbReference type="GO" id="GO:0002764">
    <property type="term" value="P:immune response-regulating signaling pathway"/>
    <property type="evidence" value="ECO:0007669"/>
    <property type="project" value="TreeGrafter"/>
</dbReference>
<dbReference type="Proteomes" id="UP000472271">
    <property type="component" value="Chromosome 8"/>
</dbReference>
<dbReference type="InterPro" id="IPR013151">
    <property type="entry name" value="Immunoglobulin_dom"/>
</dbReference>
<keyword evidence="4" id="KW-0472">Membrane</keyword>
<evidence type="ECO:0000259" key="5">
    <source>
        <dbReference type="PROSITE" id="PS50835"/>
    </source>
</evidence>
<evidence type="ECO:0000256" key="1">
    <source>
        <dbReference type="ARBA" id="ARBA00022729"/>
    </source>
</evidence>
<keyword evidence="4" id="KW-1133">Transmembrane helix</keyword>
<evidence type="ECO:0000256" key="3">
    <source>
        <dbReference type="ARBA" id="ARBA00023319"/>
    </source>
</evidence>
<evidence type="ECO:0000313" key="7">
    <source>
        <dbReference type="Proteomes" id="UP000472271"/>
    </source>
</evidence>
<keyword evidence="1" id="KW-0732">Signal</keyword>
<organism evidence="6 7">
    <name type="scientific">Sphaeramia orbicularis</name>
    <name type="common">orbiculate cardinalfish</name>
    <dbReference type="NCBI Taxonomy" id="375764"/>
    <lineage>
        <taxon>Eukaryota</taxon>
        <taxon>Metazoa</taxon>
        <taxon>Chordata</taxon>
        <taxon>Craniata</taxon>
        <taxon>Vertebrata</taxon>
        <taxon>Euteleostomi</taxon>
        <taxon>Actinopterygii</taxon>
        <taxon>Neopterygii</taxon>
        <taxon>Teleostei</taxon>
        <taxon>Neoteleostei</taxon>
        <taxon>Acanthomorphata</taxon>
        <taxon>Gobiaria</taxon>
        <taxon>Kurtiformes</taxon>
        <taxon>Apogonoidei</taxon>
        <taxon>Apogonidae</taxon>
        <taxon>Apogoninae</taxon>
        <taxon>Sphaeramia</taxon>
    </lineage>
</organism>
<dbReference type="GO" id="GO:0007166">
    <property type="term" value="P:cell surface receptor signaling pathway"/>
    <property type="evidence" value="ECO:0007669"/>
    <property type="project" value="UniProtKB-ARBA"/>
</dbReference>
<dbReference type="FunFam" id="2.60.40.10:FF:000049">
    <property type="entry name" value="Leukocyte immunoglobulin-like receptor subfamily B member 1"/>
    <property type="match status" value="1"/>
</dbReference>
<evidence type="ECO:0000313" key="6">
    <source>
        <dbReference type="Ensembl" id="ENSSORP00005028286.1"/>
    </source>
</evidence>
<keyword evidence="4" id="KW-0812">Transmembrane</keyword>
<dbReference type="SUPFAM" id="SSF48726">
    <property type="entry name" value="Immunoglobulin"/>
    <property type="match status" value="1"/>
</dbReference>
<dbReference type="Gene3D" id="2.60.40.10">
    <property type="entry name" value="Immunoglobulins"/>
    <property type="match status" value="1"/>
</dbReference>
<sequence>VSTFPEIFIQIYRQTNQLKLPKPSISVTPSGQVTWGQSISITCSLTTQYSGGYFDLEKTSSSFHLVQSARSASATFSMAEVTLDNEGVYRCRYLVRDSGSDIISPLSDPLTVSVTGKNIHLKVQNPELAFLYYGIDIIALVSLGSIILFCCVSTTWYRLDSTRLGLFVFP</sequence>
<dbReference type="InterPro" id="IPR013783">
    <property type="entry name" value="Ig-like_fold"/>
</dbReference>
<keyword evidence="7" id="KW-1185">Reference proteome</keyword>
<reference evidence="6" key="2">
    <citation type="submission" date="2025-08" db="UniProtKB">
        <authorList>
            <consortium name="Ensembl"/>
        </authorList>
    </citation>
    <scope>IDENTIFICATION</scope>
</reference>
<dbReference type="Pfam" id="PF00047">
    <property type="entry name" value="ig"/>
    <property type="match status" value="1"/>
</dbReference>
<dbReference type="PROSITE" id="PS50835">
    <property type="entry name" value="IG_LIKE"/>
    <property type="match status" value="1"/>
</dbReference>
<evidence type="ECO:0000256" key="4">
    <source>
        <dbReference type="SAM" id="Phobius"/>
    </source>
</evidence>
<reference evidence="6" key="3">
    <citation type="submission" date="2025-09" db="UniProtKB">
        <authorList>
            <consortium name="Ensembl"/>
        </authorList>
    </citation>
    <scope>IDENTIFICATION</scope>
</reference>
<feature type="transmembrane region" description="Helical" evidence="4">
    <location>
        <begin position="130"/>
        <end position="157"/>
    </location>
</feature>
<feature type="domain" description="Ig-like" evidence="5">
    <location>
        <begin position="23"/>
        <end position="107"/>
    </location>
</feature>
<dbReference type="PANTHER" id="PTHR11738">
    <property type="entry name" value="MHC CLASS I NK CELL RECEPTOR"/>
    <property type="match status" value="1"/>
</dbReference>
<name>A0A673AG78_9TELE</name>
<dbReference type="InterPro" id="IPR050412">
    <property type="entry name" value="Ig-like_Receptors_ImmuneReg"/>
</dbReference>